<dbReference type="Gene3D" id="3.80.30.20">
    <property type="entry name" value="tm_1862 like domain"/>
    <property type="match status" value="1"/>
</dbReference>
<dbReference type="InterPro" id="IPR023404">
    <property type="entry name" value="rSAM_horseshoe"/>
</dbReference>
<dbReference type="GO" id="GO:0003824">
    <property type="term" value="F:catalytic activity"/>
    <property type="evidence" value="ECO:0007669"/>
    <property type="project" value="InterPro"/>
</dbReference>
<organism evidence="2 3">
    <name type="scientific">Cetobacterium somerae ATCC BAA-474</name>
    <dbReference type="NCBI Taxonomy" id="1319815"/>
    <lineage>
        <taxon>Bacteria</taxon>
        <taxon>Fusobacteriati</taxon>
        <taxon>Fusobacteriota</taxon>
        <taxon>Fusobacteriia</taxon>
        <taxon>Fusobacteriales</taxon>
        <taxon>Fusobacteriaceae</taxon>
        <taxon>Cetobacterium</taxon>
    </lineage>
</organism>
<name>U7VEI2_9FUSO</name>
<dbReference type="PROSITE" id="PS51918">
    <property type="entry name" value="RADICAL_SAM"/>
    <property type="match status" value="1"/>
</dbReference>
<dbReference type="InterPro" id="IPR006638">
    <property type="entry name" value="Elp3/MiaA/NifB-like_rSAM"/>
</dbReference>
<dbReference type="eggNOG" id="COG0635">
    <property type="taxonomic scope" value="Bacteria"/>
</dbReference>
<dbReference type="Pfam" id="PF04055">
    <property type="entry name" value="Radical_SAM"/>
    <property type="match status" value="1"/>
</dbReference>
<dbReference type="SFLD" id="SFLDS00029">
    <property type="entry name" value="Radical_SAM"/>
    <property type="match status" value="1"/>
</dbReference>
<evidence type="ECO:0000313" key="2">
    <source>
        <dbReference type="EMBL" id="ERT69911.1"/>
    </source>
</evidence>
<dbReference type="SUPFAM" id="SSF102114">
    <property type="entry name" value="Radical SAM enzymes"/>
    <property type="match status" value="1"/>
</dbReference>
<evidence type="ECO:0000313" key="3">
    <source>
        <dbReference type="Proteomes" id="UP000017081"/>
    </source>
</evidence>
<dbReference type="PATRIC" id="fig|1319815.3.peg.108"/>
<protein>
    <recommendedName>
        <fullName evidence="1">Radical SAM core domain-containing protein</fullName>
    </recommendedName>
</protein>
<accession>U7VEI2</accession>
<keyword evidence="3" id="KW-1185">Reference proteome</keyword>
<dbReference type="Proteomes" id="UP000017081">
    <property type="component" value="Unassembled WGS sequence"/>
</dbReference>
<dbReference type="GO" id="GO:0005737">
    <property type="term" value="C:cytoplasm"/>
    <property type="evidence" value="ECO:0007669"/>
    <property type="project" value="TreeGrafter"/>
</dbReference>
<dbReference type="InterPro" id="IPR034505">
    <property type="entry name" value="Coproporphyrinogen-III_oxidase"/>
</dbReference>
<dbReference type="GO" id="GO:0006779">
    <property type="term" value="P:porphyrin-containing compound biosynthetic process"/>
    <property type="evidence" value="ECO:0007669"/>
    <property type="project" value="TreeGrafter"/>
</dbReference>
<dbReference type="SFLD" id="SFLDG01065">
    <property type="entry name" value="anaerobic_coproporphyrinogen-I"/>
    <property type="match status" value="1"/>
</dbReference>
<sequence length="415" mass="49035">MRVFKIRYKSHHDVKDIILSKSKRKLRLPQSYWGLMEKEPEDLDGGIYVHVPFCDKICSFCNMNRKQLDNDLEDYTKFLVKEINKYRNKIYIQKKKFSVIFFGGGTPTILKPHQLEVVLSTLREVFPLREDYEFTFETTLHNLTWEKLEVMKKYGVNRLSIGIQTFSNRGRKLLNRTYDQDFVKKRLKEIKAKFQGLVCLDIIYNYLDQSIEEVKEDARIVSEISPDSVSYYSLMIHDGSEISKDLNSGEKNFDYKTERDKELHDAFLDFLLESGYKVLEHTKLTKGTDSYKYIRNVHKLKDLIPIGIGAGGRVQNIELYHLNRLVSFYSLDTEDVMKLKKISGITQYEDVQLEKLSNIVKEKYNEIYEVLKELEKTGYISIDREKNLYRYTKKGIFWGNNISALLVEKYLENRL</sequence>
<dbReference type="PANTHER" id="PTHR13932">
    <property type="entry name" value="COPROPORPHYRINIGEN III OXIDASE"/>
    <property type="match status" value="1"/>
</dbReference>
<feature type="domain" description="Radical SAM core" evidence="1">
    <location>
        <begin position="39"/>
        <end position="273"/>
    </location>
</feature>
<dbReference type="PANTHER" id="PTHR13932:SF5">
    <property type="entry name" value="RADICAL S-ADENOSYL METHIONINE DOMAIN-CONTAINING PROTEIN 1, MITOCHONDRIAL"/>
    <property type="match status" value="1"/>
</dbReference>
<reference evidence="2 3" key="1">
    <citation type="submission" date="2013-08" db="EMBL/GenBank/DDBJ databases">
        <authorList>
            <person name="Weinstock G."/>
            <person name="Sodergren E."/>
            <person name="Wylie T."/>
            <person name="Fulton L."/>
            <person name="Fulton R."/>
            <person name="Fronick C."/>
            <person name="O'Laughlin M."/>
            <person name="Godfrey J."/>
            <person name="Miner T."/>
            <person name="Herter B."/>
            <person name="Appelbaum E."/>
            <person name="Cordes M."/>
            <person name="Lek S."/>
            <person name="Wollam A."/>
            <person name="Pepin K.H."/>
            <person name="Palsikar V.B."/>
            <person name="Mitreva M."/>
            <person name="Wilson R.K."/>
        </authorList>
    </citation>
    <scope>NUCLEOTIDE SEQUENCE [LARGE SCALE GENOMIC DNA]</scope>
    <source>
        <strain evidence="2 3">ATCC BAA-474</strain>
    </source>
</reference>
<dbReference type="AlphaFoldDB" id="U7VEI2"/>
<proteinExistence type="predicted"/>
<dbReference type="InterPro" id="IPR058240">
    <property type="entry name" value="rSAM_sf"/>
</dbReference>
<dbReference type="GO" id="GO:0051539">
    <property type="term" value="F:4 iron, 4 sulfur cluster binding"/>
    <property type="evidence" value="ECO:0007669"/>
    <property type="project" value="TreeGrafter"/>
</dbReference>
<dbReference type="SMART" id="SM00729">
    <property type="entry name" value="Elp3"/>
    <property type="match status" value="1"/>
</dbReference>
<dbReference type="InterPro" id="IPR007197">
    <property type="entry name" value="rSAM"/>
</dbReference>
<dbReference type="HOGENOM" id="CLU_027579_4_0_0"/>
<gene>
    <name evidence="2" type="ORF">HMPREF0202_00114</name>
</gene>
<dbReference type="STRING" id="1319815.HMPREF0202_00114"/>
<dbReference type="SFLD" id="SFLDG01082">
    <property type="entry name" value="B12-binding_domain_containing"/>
    <property type="match status" value="1"/>
</dbReference>
<dbReference type="CDD" id="cd01335">
    <property type="entry name" value="Radical_SAM"/>
    <property type="match status" value="1"/>
</dbReference>
<comment type="caution">
    <text evidence="2">The sequence shown here is derived from an EMBL/GenBank/DDBJ whole genome shotgun (WGS) entry which is preliminary data.</text>
</comment>
<evidence type="ECO:0000259" key="1">
    <source>
        <dbReference type="PROSITE" id="PS51918"/>
    </source>
</evidence>
<dbReference type="EMBL" id="AXZF01000005">
    <property type="protein sequence ID" value="ERT69911.1"/>
    <property type="molecule type" value="Genomic_DNA"/>
</dbReference>